<dbReference type="AlphaFoldDB" id="A0A521BBL4"/>
<gene>
    <name evidence="1" type="ORF">SAMN06265348_102167</name>
</gene>
<evidence type="ECO:0000313" key="2">
    <source>
        <dbReference type="Proteomes" id="UP000320300"/>
    </source>
</evidence>
<reference evidence="1 2" key="1">
    <citation type="submission" date="2017-05" db="EMBL/GenBank/DDBJ databases">
        <authorList>
            <person name="Varghese N."/>
            <person name="Submissions S."/>
        </authorList>
    </citation>
    <scope>NUCLEOTIDE SEQUENCE [LARGE SCALE GENOMIC DNA]</scope>
    <source>
        <strain evidence="1 2">DSM 19036</strain>
    </source>
</reference>
<dbReference type="Proteomes" id="UP000320300">
    <property type="component" value="Unassembled WGS sequence"/>
</dbReference>
<dbReference type="EMBL" id="FXTN01000002">
    <property type="protein sequence ID" value="SMO44472.1"/>
    <property type="molecule type" value="Genomic_DNA"/>
</dbReference>
<keyword evidence="2" id="KW-1185">Reference proteome</keyword>
<proteinExistence type="predicted"/>
<organism evidence="1 2">
    <name type="scientific">Pedobacter westerhofensis</name>
    <dbReference type="NCBI Taxonomy" id="425512"/>
    <lineage>
        <taxon>Bacteria</taxon>
        <taxon>Pseudomonadati</taxon>
        <taxon>Bacteroidota</taxon>
        <taxon>Sphingobacteriia</taxon>
        <taxon>Sphingobacteriales</taxon>
        <taxon>Sphingobacteriaceae</taxon>
        <taxon>Pedobacter</taxon>
    </lineage>
</organism>
<sequence length="44" mass="4943">MKISLSKIIWILAAVLLLILACLIYRAAKEEVSANNKNHLGYPF</sequence>
<dbReference type="PROSITE" id="PS51257">
    <property type="entry name" value="PROKAR_LIPOPROTEIN"/>
    <property type="match status" value="1"/>
</dbReference>
<name>A0A521BBL4_9SPHI</name>
<accession>A0A521BBL4</accession>
<evidence type="ECO:0000313" key="1">
    <source>
        <dbReference type="EMBL" id="SMO44472.1"/>
    </source>
</evidence>
<protein>
    <submittedName>
        <fullName evidence="1">Uncharacterized protein</fullName>
    </submittedName>
</protein>